<reference evidence="1 2" key="1">
    <citation type="submission" date="2014-11" db="EMBL/GenBank/DDBJ databases">
        <title>Genome sequence of Pseudomonas tuomuerensis JCM 14085.</title>
        <authorList>
            <person name="Shin S.-K."/>
            <person name="Yi H."/>
        </authorList>
    </citation>
    <scope>NUCLEOTIDE SEQUENCE [LARGE SCALE GENOMIC DNA]</scope>
    <source>
        <strain evidence="1 2">JCM 14085</strain>
    </source>
</reference>
<dbReference type="SUPFAM" id="SSF52266">
    <property type="entry name" value="SGNH hydrolase"/>
    <property type="match status" value="1"/>
</dbReference>
<dbReference type="STRING" id="706570.PT85_03935"/>
<dbReference type="GO" id="GO:0016788">
    <property type="term" value="F:hydrolase activity, acting on ester bonds"/>
    <property type="evidence" value="ECO:0007669"/>
    <property type="project" value="UniProtKB-ARBA"/>
</dbReference>
<organism evidence="1 2">
    <name type="scientific">Pseudomonas flexibilis</name>
    <dbReference type="NCBI Taxonomy" id="706570"/>
    <lineage>
        <taxon>Bacteria</taxon>
        <taxon>Pseudomonadati</taxon>
        <taxon>Pseudomonadota</taxon>
        <taxon>Gammaproteobacteria</taxon>
        <taxon>Pseudomonadales</taxon>
        <taxon>Pseudomonadaceae</taxon>
        <taxon>Pseudomonas</taxon>
    </lineage>
</organism>
<accession>A0A0B3BX35</accession>
<protein>
    <recommendedName>
        <fullName evidence="3">SGNH hydrolase-type esterase domain-containing protein</fullName>
    </recommendedName>
</protein>
<dbReference type="AlphaFoldDB" id="A0A0B3BX35"/>
<evidence type="ECO:0000313" key="2">
    <source>
        <dbReference type="Proteomes" id="UP000030980"/>
    </source>
</evidence>
<dbReference type="Gene3D" id="3.40.50.1110">
    <property type="entry name" value="SGNH hydrolase"/>
    <property type="match status" value="2"/>
</dbReference>
<evidence type="ECO:0000313" key="1">
    <source>
        <dbReference type="EMBL" id="KHO65254.1"/>
    </source>
</evidence>
<name>A0A0B3BX35_9PSED</name>
<gene>
    <name evidence="1" type="ORF">PT85_03935</name>
</gene>
<keyword evidence="2" id="KW-1185">Reference proteome</keyword>
<proteinExistence type="predicted"/>
<comment type="caution">
    <text evidence="1">The sequence shown here is derived from an EMBL/GenBank/DDBJ whole genome shotgun (WGS) entry which is preliminary data.</text>
</comment>
<dbReference type="InterPro" id="IPR036514">
    <property type="entry name" value="SGNH_hydro_sf"/>
</dbReference>
<sequence length="270" mass="30066">MKWLHGLPSIVCWGDSLTTSSYPHFLAKLTGRTVTNRGVGGNTSAQIAARQGGRPTYVKLTGGKIPSSGTVDVAEFTVVPMTQYGRQQLEGTLGGVRGVLRRHSDTAYTFTRAQAGDAVDAPVALPFLMDIGDTDHEIAVIWAGRNNYDEPQQVISDVRAMVEFLKPLHKRFLVMPPPNADFAHEYIGGRHYADFVAIRDGLREAFPNNFLDIWQLLVESYDPRDPGDVADYRHGIVPRSLRDDRIHLNEKGARLVAEKVRDYLIDFKGY</sequence>
<dbReference type="EMBL" id="JTAK01000002">
    <property type="protein sequence ID" value="KHO65254.1"/>
    <property type="molecule type" value="Genomic_DNA"/>
</dbReference>
<dbReference type="Proteomes" id="UP000030980">
    <property type="component" value="Unassembled WGS sequence"/>
</dbReference>
<evidence type="ECO:0008006" key="3">
    <source>
        <dbReference type="Google" id="ProtNLM"/>
    </source>
</evidence>